<dbReference type="AlphaFoldDB" id="A0A0A9YCJ7"/>
<name>A0A0A9YCJ7_LYGHE</name>
<sequence>MLHEDIIAPPVAVIPPANNLHNSIMVSEDSKQGSEGGGAAAHGLAVPTADNSTADTKSTTKPSVLPTQPTVHHSITDSDTSVKDEASTQRYNAHESPFSPSQEPKGKKPEACIERF</sequence>
<feature type="compositionally biased region" description="Basic and acidic residues" evidence="1">
    <location>
        <begin position="74"/>
        <end position="87"/>
    </location>
</feature>
<evidence type="ECO:0000256" key="1">
    <source>
        <dbReference type="SAM" id="MobiDB-lite"/>
    </source>
</evidence>
<organism evidence="2">
    <name type="scientific">Lygus hesperus</name>
    <name type="common">Western plant bug</name>
    <dbReference type="NCBI Taxonomy" id="30085"/>
    <lineage>
        <taxon>Eukaryota</taxon>
        <taxon>Metazoa</taxon>
        <taxon>Ecdysozoa</taxon>
        <taxon>Arthropoda</taxon>
        <taxon>Hexapoda</taxon>
        <taxon>Insecta</taxon>
        <taxon>Pterygota</taxon>
        <taxon>Neoptera</taxon>
        <taxon>Paraneoptera</taxon>
        <taxon>Hemiptera</taxon>
        <taxon>Heteroptera</taxon>
        <taxon>Panheteroptera</taxon>
        <taxon>Cimicomorpha</taxon>
        <taxon>Miridae</taxon>
        <taxon>Mirini</taxon>
        <taxon>Lygus</taxon>
    </lineage>
</organism>
<reference evidence="2" key="1">
    <citation type="journal article" date="2014" name="PLoS ONE">
        <title>Transcriptome-Based Identification of ABC Transporters in the Western Tarnished Plant Bug Lygus hesperus.</title>
        <authorList>
            <person name="Hull J.J."/>
            <person name="Chaney K."/>
            <person name="Geib S.M."/>
            <person name="Fabrick J.A."/>
            <person name="Brent C.S."/>
            <person name="Walsh D."/>
            <person name="Lavine L.C."/>
        </authorList>
    </citation>
    <scope>NUCLEOTIDE SEQUENCE</scope>
</reference>
<feature type="compositionally biased region" description="Basic and acidic residues" evidence="1">
    <location>
        <begin position="104"/>
        <end position="116"/>
    </location>
</feature>
<proteinExistence type="predicted"/>
<feature type="region of interest" description="Disordered" evidence="1">
    <location>
        <begin position="26"/>
        <end position="116"/>
    </location>
</feature>
<reference evidence="2" key="2">
    <citation type="submission" date="2014-07" db="EMBL/GenBank/DDBJ databases">
        <authorList>
            <person name="Hull J."/>
        </authorList>
    </citation>
    <scope>NUCLEOTIDE SEQUENCE</scope>
</reference>
<accession>A0A0A9YCJ7</accession>
<protein>
    <submittedName>
        <fullName evidence="2">Acyl-coenzyme A synthetase ACSM3, mitochondrial</fullName>
    </submittedName>
</protein>
<dbReference type="EMBL" id="GBHO01012802">
    <property type="protein sequence ID" value="JAG30802.1"/>
    <property type="molecule type" value="Transcribed_RNA"/>
</dbReference>
<feature type="compositionally biased region" description="Polar residues" evidence="1">
    <location>
        <begin position="49"/>
        <end position="73"/>
    </location>
</feature>
<gene>
    <name evidence="2" type="primary">ACSM3</name>
    <name evidence="2" type="ORF">CM83_98941</name>
</gene>
<evidence type="ECO:0000313" key="2">
    <source>
        <dbReference type="EMBL" id="JAG30802.1"/>
    </source>
</evidence>